<proteinExistence type="predicted"/>
<dbReference type="Pfam" id="PF13671">
    <property type="entry name" value="AAA_33"/>
    <property type="match status" value="1"/>
</dbReference>
<reference evidence="1 2" key="1">
    <citation type="journal article" date="2015" name="Mol. Plant Microbe Interact.">
        <title>Comparative Genomic Analysis of Pseudomonas chlororaphis PCL1606 Reveals New Insight into Antifungal Compounds Involved in Biocontrol.</title>
        <authorList>
            <person name="Calderon C.E."/>
            <person name="Ramos C."/>
            <person name="de Vicente A."/>
            <person name="Cazorla F.M."/>
        </authorList>
    </citation>
    <scope>NUCLEOTIDE SEQUENCE [LARGE SCALE GENOMIC DNA]</scope>
    <source>
        <strain evidence="1 2">PCL1606</strain>
    </source>
</reference>
<sequence length="162" mass="17875">MENIAQVINPDDYLETEFGREFTPERNRQAWALAYARLETELARAAADARLYVVMGVQGAGKSRWVAEHVERLGARAIVFDAALPARRHRQPLLALARHYAVPVIGVFVRASLELALSRNARRAADKHVPEAALKSVFAMLEPPCESEGFLRVESAGEGDPG</sequence>
<protein>
    <submittedName>
        <fullName evidence="1">Aldehyde dehydrogenase</fullName>
    </submittedName>
</protein>
<name>A0A0D5Y0B9_9PSED</name>
<dbReference type="RefSeq" id="WP_045883067.1">
    <property type="nucleotide sequence ID" value="NZ_CP011110.1"/>
</dbReference>
<dbReference type="SUPFAM" id="SSF52540">
    <property type="entry name" value="P-loop containing nucleoside triphosphate hydrolases"/>
    <property type="match status" value="1"/>
</dbReference>
<evidence type="ECO:0000313" key="2">
    <source>
        <dbReference type="Proteomes" id="UP000032748"/>
    </source>
</evidence>
<dbReference type="InterPro" id="IPR027417">
    <property type="entry name" value="P-loop_NTPase"/>
</dbReference>
<dbReference type="EMBL" id="CP011110">
    <property type="protein sequence ID" value="AKA24447.1"/>
    <property type="molecule type" value="Genomic_DNA"/>
</dbReference>
<accession>A0A0D5Y0B9</accession>
<dbReference type="AlphaFoldDB" id="A0A0D5Y0B9"/>
<dbReference type="OrthoDB" id="8913805at2"/>
<organism evidence="1 2">
    <name type="scientific">Pseudomonas chlororaphis</name>
    <dbReference type="NCBI Taxonomy" id="587753"/>
    <lineage>
        <taxon>Bacteria</taxon>
        <taxon>Pseudomonadati</taxon>
        <taxon>Pseudomonadota</taxon>
        <taxon>Gammaproteobacteria</taxon>
        <taxon>Pseudomonadales</taxon>
        <taxon>Pseudomonadaceae</taxon>
        <taxon>Pseudomonas</taxon>
    </lineage>
</organism>
<dbReference type="PATRIC" id="fig|587753.10.peg.2987"/>
<dbReference type="Proteomes" id="UP000032748">
    <property type="component" value="Chromosome"/>
</dbReference>
<dbReference type="Gene3D" id="3.40.50.300">
    <property type="entry name" value="P-loop containing nucleotide triphosphate hydrolases"/>
    <property type="match status" value="1"/>
</dbReference>
<gene>
    <name evidence="1" type="ORF">PCL1606_29960</name>
</gene>
<dbReference type="KEGG" id="pcz:PCL1606_29960"/>
<evidence type="ECO:0000313" key="1">
    <source>
        <dbReference type="EMBL" id="AKA24447.1"/>
    </source>
</evidence>